<dbReference type="FunFam" id="1.20.1250.20:FF:000078">
    <property type="entry name" value="MFS maltose transporter, putative"/>
    <property type="match status" value="1"/>
</dbReference>
<keyword evidence="6 8" id="KW-0472">Membrane</keyword>
<feature type="transmembrane region" description="Helical" evidence="8">
    <location>
        <begin position="411"/>
        <end position="434"/>
    </location>
</feature>
<evidence type="ECO:0000256" key="5">
    <source>
        <dbReference type="ARBA" id="ARBA00022989"/>
    </source>
</evidence>
<evidence type="ECO:0000256" key="8">
    <source>
        <dbReference type="SAM" id="Phobius"/>
    </source>
</evidence>
<feature type="transmembrane region" description="Helical" evidence="8">
    <location>
        <begin position="349"/>
        <end position="370"/>
    </location>
</feature>
<organism evidence="10 11">
    <name type="scientific">Dactylonectria macrodidyma</name>
    <dbReference type="NCBI Taxonomy" id="307937"/>
    <lineage>
        <taxon>Eukaryota</taxon>
        <taxon>Fungi</taxon>
        <taxon>Dikarya</taxon>
        <taxon>Ascomycota</taxon>
        <taxon>Pezizomycotina</taxon>
        <taxon>Sordariomycetes</taxon>
        <taxon>Hypocreomycetidae</taxon>
        <taxon>Hypocreales</taxon>
        <taxon>Nectriaceae</taxon>
        <taxon>Dactylonectria</taxon>
    </lineage>
</organism>
<feature type="transmembrane region" description="Helical" evidence="8">
    <location>
        <begin position="382"/>
        <end position="405"/>
    </location>
</feature>
<proteinExistence type="inferred from homology"/>
<sequence>MAQPGKDDASTKAQEEWSEQSLCRAELAARYSSFEKSLTVRQAIKLYWRAILWTFYCQLTIIGYGIDGVVAGALTSTPKFREDYGEPFDTGTSVSHIISADWLSIWAGVSQITAIIGGLGVGYLADKVGRKWCQVIFAVNSVVGVVLQYASFGSMPIITVGKGINGFSIGAWVVLAPLYASEVAPLPLRGWLTAMTNFFLFCGLITFNGVLYEFGPLNTKLAYRLPLALQGIVPGVMLLTIWVWPESPTYLIRWGKRERALKAIRRLYGPDGIIDHEGLYAQIEETLDHERNGAVDNRGYKECFNKENRKRTLIAIFAFTMVQASGGIFVLGYQSYYYQLIGYETKMSFLLSMMCNLVMFVATVLSWFLLDCVGRRPMFVWGELITACCLFVVGGCSIGATIVWYKAAVAFIFTWAFFFQLTVGTIGFNIVTEVPALRVRSRTQALANISLTVIQWVIGFSFPYLFNPDAANLGGKVGFIYGGVTFLGFLLGYLYIPETRKRSVDELDELFREGVKPRHFAKTTVNVRTQGPEVIKATTD</sequence>
<evidence type="ECO:0000313" key="11">
    <source>
        <dbReference type="Proteomes" id="UP000738349"/>
    </source>
</evidence>
<comment type="subcellular location">
    <subcellularLocation>
        <location evidence="1">Membrane</location>
        <topology evidence="1">Multi-pass membrane protein</topology>
    </subcellularLocation>
</comment>
<evidence type="ECO:0000256" key="7">
    <source>
        <dbReference type="RuleBase" id="RU003346"/>
    </source>
</evidence>
<reference evidence="10" key="1">
    <citation type="journal article" date="2021" name="Nat. Commun.">
        <title>Genetic determinants of endophytism in the Arabidopsis root mycobiome.</title>
        <authorList>
            <person name="Mesny F."/>
            <person name="Miyauchi S."/>
            <person name="Thiergart T."/>
            <person name="Pickel B."/>
            <person name="Atanasova L."/>
            <person name="Karlsson M."/>
            <person name="Huettel B."/>
            <person name="Barry K.W."/>
            <person name="Haridas S."/>
            <person name="Chen C."/>
            <person name="Bauer D."/>
            <person name="Andreopoulos W."/>
            <person name="Pangilinan J."/>
            <person name="LaButti K."/>
            <person name="Riley R."/>
            <person name="Lipzen A."/>
            <person name="Clum A."/>
            <person name="Drula E."/>
            <person name="Henrissat B."/>
            <person name="Kohler A."/>
            <person name="Grigoriev I.V."/>
            <person name="Martin F.M."/>
            <person name="Hacquard S."/>
        </authorList>
    </citation>
    <scope>NUCLEOTIDE SEQUENCE</scope>
    <source>
        <strain evidence="10">MPI-CAGE-AT-0147</strain>
    </source>
</reference>
<feature type="transmembrane region" description="Helical" evidence="8">
    <location>
        <begin position="223"/>
        <end position="244"/>
    </location>
</feature>
<dbReference type="InterPro" id="IPR005829">
    <property type="entry name" value="Sugar_transporter_CS"/>
</dbReference>
<dbReference type="InterPro" id="IPR036259">
    <property type="entry name" value="MFS_trans_sf"/>
</dbReference>
<keyword evidence="4 8" id="KW-0812">Transmembrane</keyword>
<dbReference type="PANTHER" id="PTHR48022:SF15">
    <property type="entry name" value="ALPHA-GLUCOSIDE TRANSPORTER, PUTATIVE (AFU_ORTHOLOGUE AFUA_5G00500)-RELATED"/>
    <property type="match status" value="1"/>
</dbReference>
<evidence type="ECO:0000256" key="4">
    <source>
        <dbReference type="ARBA" id="ARBA00022692"/>
    </source>
</evidence>
<dbReference type="PANTHER" id="PTHR48022">
    <property type="entry name" value="PLASTIDIC GLUCOSE TRANSPORTER 4"/>
    <property type="match status" value="1"/>
</dbReference>
<evidence type="ECO:0000256" key="6">
    <source>
        <dbReference type="ARBA" id="ARBA00023136"/>
    </source>
</evidence>
<feature type="domain" description="Major facilitator superfamily (MFS) profile" evidence="9">
    <location>
        <begin position="51"/>
        <end position="500"/>
    </location>
</feature>
<protein>
    <submittedName>
        <fullName evidence="10">General substrate transporter</fullName>
    </submittedName>
</protein>
<feature type="transmembrane region" description="Helical" evidence="8">
    <location>
        <begin position="313"/>
        <end position="337"/>
    </location>
</feature>
<comment type="caution">
    <text evidence="10">The sequence shown here is derived from an EMBL/GenBank/DDBJ whole genome shotgun (WGS) entry which is preliminary data.</text>
</comment>
<evidence type="ECO:0000259" key="9">
    <source>
        <dbReference type="PROSITE" id="PS50850"/>
    </source>
</evidence>
<evidence type="ECO:0000256" key="1">
    <source>
        <dbReference type="ARBA" id="ARBA00004141"/>
    </source>
</evidence>
<name>A0A9P9FEU6_9HYPO</name>
<feature type="transmembrane region" description="Helical" evidence="8">
    <location>
        <begin position="157"/>
        <end position="179"/>
    </location>
</feature>
<evidence type="ECO:0000256" key="2">
    <source>
        <dbReference type="ARBA" id="ARBA00010992"/>
    </source>
</evidence>
<dbReference type="PROSITE" id="PS00217">
    <property type="entry name" value="SUGAR_TRANSPORT_2"/>
    <property type="match status" value="1"/>
</dbReference>
<dbReference type="EMBL" id="JAGMUV010000004">
    <property type="protein sequence ID" value="KAH7161520.1"/>
    <property type="molecule type" value="Genomic_DNA"/>
</dbReference>
<evidence type="ECO:0000256" key="3">
    <source>
        <dbReference type="ARBA" id="ARBA00022448"/>
    </source>
</evidence>
<dbReference type="Pfam" id="PF00083">
    <property type="entry name" value="Sugar_tr"/>
    <property type="match status" value="1"/>
</dbReference>
<dbReference type="InterPro" id="IPR005828">
    <property type="entry name" value="MFS_sugar_transport-like"/>
</dbReference>
<dbReference type="PROSITE" id="PS50850">
    <property type="entry name" value="MFS"/>
    <property type="match status" value="1"/>
</dbReference>
<evidence type="ECO:0000313" key="10">
    <source>
        <dbReference type="EMBL" id="KAH7161520.1"/>
    </source>
</evidence>
<keyword evidence="11" id="KW-1185">Reference proteome</keyword>
<feature type="transmembrane region" description="Helical" evidence="8">
    <location>
        <begin position="46"/>
        <end position="66"/>
    </location>
</feature>
<accession>A0A9P9FEU6</accession>
<feature type="transmembrane region" description="Helical" evidence="8">
    <location>
        <begin position="132"/>
        <end position="151"/>
    </location>
</feature>
<dbReference type="Gene3D" id="1.20.1250.20">
    <property type="entry name" value="MFS general substrate transporter like domains"/>
    <property type="match status" value="1"/>
</dbReference>
<keyword evidence="3 7" id="KW-0813">Transport</keyword>
<dbReference type="PROSITE" id="PS00216">
    <property type="entry name" value="SUGAR_TRANSPORT_1"/>
    <property type="match status" value="1"/>
</dbReference>
<gene>
    <name evidence="10" type="ORF">EDB81DRAFT_347784</name>
</gene>
<dbReference type="GO" id="GO:0005351">
    <property type="term" value="F:carbohydrate:proton symporter activity"/>
    <property type="evidence" value="ECO:0007669"/>
    <property type="project" value="TreeGrafter"/>
</dbReference>
<dbReference type="Proteomes" id="UP000738349">
    <property type="component" value="Unassembled WGS sequence"/>
</dbReference>
<dbReference type="GO" id="GO:0016020">
    <property type="term" value="C:membrane"/>
    <property type="evidence" value="ECO:0007669"/>
    <property type="project" value="UniProtKB-SubCell"/>
</dbReference>
<dbReference type="InterPro" id="IPR003663">
    <property type="entry name" value="Sugar/inositol_transpt"/>
</dbReference>
<dbReference type="InterPro" id="IPR050360">
    <property type="entry name" value="MFS_Sugar_Transporters"/>
</dbReference>
<dbReference type="NCBIfam" id="TIGR00879">
    <property type="entry name" value="SP"/>
    <property type="match status" value="1"/>
</dbReference>
<feature type="transmembrane region" description="Helical" evidence="8">
    <location>
        <begin position="103"/>
        <end position="125"/>
    </location>
</feature>
<keyword evidence="5 8" id="KW-1133">Transmembrane helix</keyword>
<feature type="transmembrane region" description="Helical" evidence="8">
    <location>
        <begin position="191"/>
        <end position="211"/>
    </location>
</feature>
<dbReference type="SUPFAM" id="SSF103473">
    <property type="entry name" value="MFS general substrate transporter"/>
    <property type="match status" value="1"/>
</dbReference>
<dbReference type="InterPro" id="IPR020846">
    <property type="entry name" value="MFS_dom"/>
</dbReference>
<dbReference type="OrthoDB" id="6612291at2759"/>
<feature type="transmembrane region" description="Helical" evidence="8">
    <location>
        <begin position="478"/>
        <end position="496"/>
    </location>
</feature>
<dbReference type="AlphaFoldDB" id="A0A9P9FEU6"/>
<comment type="similarity">
    <text evidence="2 7">Belongs to the major facilitator superfamily. Sugar transporter (TC 2.A.1.1) family.</text>
</comment>
<feature type="transmembrane region" description="Helical" evidence="8">
    <location>
        <begin position="446"/>
        <end position="466"/>
    </location>
</feature>